<evidence type="ECO:0000256" key="1">
    <source>
        <dbReference type="SAM" id="MobiDB-lite"/>
    </source>
</evidence>
<keyword evidence="4" id="KW-1185">Reference proteome</keyword>
<organism evidence="2 4">
    <name type="scientific">Rhizophagus clarus</name>
    <dbReference type="NCBI Taxonomy" id="94130"/>
    <lineage>
        <taxon>Eukaryota</taxon>
        <taxon>Fungi</taxon>
        <taxon>Fungi incertae sedis</taxon>
        <taxon>Mucoromycota</taxon>
        <taxon>Glomeromycotina</taxon>
        <taxon>Glomeromycetes</taxon>
        <taxon>Glomerales</taxon>
        <taxon>Glomeraceae</taxon>
        <taxon>Rhizophagus</taxon>
    </lineage>
</organism>
<dbReference type="Proteomes" id="UP000615446">
    <property type="component" value="Unassembled WGS sequence"/>
</dbReference>
<feature type="region of interest" description="Disordered" evidence="1">
    <location>
        <begin position="52"/>
        <end position="103"/>
    </location>
</feature>
<accession>A0A2Z6RQR3</accession>
<name>A0A2Z6RQR3_9GLOM</name>
<evidence type="ECO:0000313" key="4">
    <source>
        <dbReference type="Proteomes" id="UP000247702"/>
    </source>
</evidence>
<feature type="compositionally biased region" description="Basic and acidic residues" evidence="1">
    <location>
        <begin position="77"/>
        <end position="86"/>
    </location>
</feature>
<proteinExistence type="predicted"/>
<evidence type="ECO:0000313" key="3">
    <source>
        <dbReference type="EMBL" id="GES97170.1"/>
    </source>
</evidence>
<sequence length="223" mass="25445">MQCINSLVEKTLPYKKQTLHSTIKSNIINATNKNNKNANYTSITDESIAKDTYSVEEEEENSDDTIKANHQSKRNKTKEDKSKDVNIQESSHPISSEQDIPDVSVNETLQKSYENDLEGVINLIRTCFHANDSFIGVSSHPIVIGQIPLLILRFNNKTYADALHNTFNDILKVTFYHFDEETINQQISNYLEKINKRTIKLVDIEANLPTETIINISKTLMDL</sequence>
<dbReference type="AlphaFoldDB" id="A0A2Z6RQR3"/>
<dbReference type="Proteomes" id="UP000247702">
    <property type="component" value="Unassembled WGS sequence"/>
</dbReference>
<protein>
    <submittedName>
        <fullName evidence="2">Uncharacterized protein</fullName>
    </submittedName>
</protein>
<comment type="caution">
    <text evidence="2">The sequence shown here is derived from an EMBL/GenBank/DDBJ whole genome shotgun (WGS) entry which is preliminary data.</text>
</comment>
<evidence type="ECO:0000313" key="2">
    <source>
        <dbReference type="EMBL" id="GBB98881.1"/>
    </source>
</evidence>
<feature type="compositionally biased region" description="Acidic residues" evidence="1">
    <location>
        <begin position="54"/>
        <end position="63"/>
    </location>
</feature>
<reference evidence="2 4" key="1">
    <citation type="submission" date="2017-11" db="EMBL/GenBank/DDBJ databases">
        <title>The genome of Rhizophagus clarus HR1 reveals common genetic basis of auxotrophy among arbuscular mycorrhizal fungi.</title>
        <authorList>
            <person name="Kobayashi Y."/>
        </authorList>
    </citation>
    <scope>NUCLEOTIDE SEQUENCE [LARGE SCALE GENOMIC DNA]</scope>
    <source>
        <strain evidence="2 4">HR1</strain>
    </source>
</reference>
<feature type="compositionally biased region" description="Polar residues" evidence="1">
    <location>
        <begin position="87"/>
        <end position="98"/>
    </location>
</feature>
<gene>
    <name evidence="3" type="ORF">RCL2_002375800</name>
    <name evidence="2" type="ORF">RclHR1_03350012</name>
</gene>
<reference evidence="3" key="2">
    <citation type="submission" date="2019-10" db="EMBL/GenBank/DDBJ databases">
        <title>Conservation and host-specific expression of non-tandemly repeated heterogenous ribosome RNA gene in arbuscular mycorrhizal fungi.</title>
        <authorList>
            <person name="Maeda T."/>
            <person name="Kobayashi Y."/>
            <person name="Nakagawa T."/>
            <person name="Ezawa T."/>
            <person name="Yamaguchi K."/>
            <person name="Bino T."/>
            <person name="Nishimoto Y."/>
            <person name="Shigenobu S."/>
            <person name="Kawaguchi M."/>
        </authorList>
    </citation>
    <scope>NUCLEOTIDE SEQUENCE</scope>
    <source>
        <strain evidence="3">HR1</strain>
    </source>
</reference>
<dbReference type="EMBL" id="BEXD01002613">
    <property type="protein sequence ID" value="GBB98881.1"/>
    <property type="molecule type" value="Genomic_DNA"/>
</dbReference>
<dbReference type="EMBL" id="BLAL01000257">
    <property type="protein sequence ID" value="GES97170.1"/>
    <property type="molecule type" value="Genomic_DNA"/>
</dbReference>